<evidence type="ECO:0000313" key="2">
    <source>
        <dbReference type="EMBL" id="GAA3013572.1"/>
    </source>
</evidence>
<dbReference type="PANTHER" id="PTHR35525:SF3">
    <property type="entry name" value="BLL6575 PROTEIN"/>
    <property type="match status" value="1"/>
</dbReference>
<dbReference type="InterPro" id="IPR023286">
    <property type="entry name" value="ABATE_dom_sf"/>
</dbReference>
<dbReference type="SUPFAM" id="SSF160904">
    <property type="entry name" value="Jann2411-like"/>
    <property type="match status" value="1"/>
</dbReference>
<organism evidence="2 3">
    <name type="scientific">Streptosporangium longisporum</name>
    <dbReference type="NCBI Taxonomy" id="46187"/>
    <lineage>
        <taxon>Bacteria</taxon>
        <taxon>Bacillati</taxon>
        <taxon>Actinomycetota</taxon>
        <taxon>Actinomycetes</taxon>
        <taxon>Streptosporangiales</taxon>
        <taxon>Streptosporangiaceae</taxon>
        <taxon>Streptosporangium</taxon>
    </lineage>
</organism>
<accession>A0ABN3Y205</accession>
<feature type="domain" description="Zinc finger CGNR" evidence="1">
    <location>
        <begin position="138"/>
        <end position="180"/>
    </location>
</feature>
<keyword evidence="3" id="KW-1185">Reference proteome</keyword>
<dbReference type="Proteomes" id="UP001499930">
    <property type="component" value="Unassembled WGS sequence"/>
</dbReference>
<proteinExistence type="predicted"/>
<dbReference type="InterPro" id="IPR010852">
    <property type="entry name" value="ABATE"/>
</dbReference>
<dbReference type="Pfam" id="PF11706">
    <property type="entry name" value="zf-CGNR"/>
    <property type="match status" value="1"/>
</dbReference>
<dbReference type="InterPro" id="IPR021005">
    <property type="entry name" value="Znf_CGNR"/>
</dbReference>
<protein>
    <submittedName>
        <fullName evidence="2">CGNR zinc finger domain-containing protein</fullName>
    </submittedName>
</protein>
<dbReference type="Gene3D" id="1.10.3300.10">
    <property type="entry name" value="Jann2411-like domain"/>
    <property type="match status" value="1"/>
</dbReference>
<dbReference type="RefSeq" id="WP_344897626.1">
    <property type="nucleotide sequence ID" value="NZ_BAAAWD010000010.1"/>
</dbReference>
<dbReference type="Pfam" id="PF07336">
    <property type="entry name" value="ABATE"/>
    <property type="match status" value="1"/>
</dbReference>
<comment type="caution">
    <text evidence="2">The sequence shown here is derived from an EMBL/GenBank/DDBJ whole genome shotgun (WGS) entry which is preliminary data.</text>
</comment>
<evidence type="ECO:0000313" key="3">
    <source>
        <dbReference type="Proteomes" id="UP001499930"/>
    </source>
</evidence>
<dbReference type="PANTHER" id="PTHR35525">
    <property type="entry name" value="BLL6575 PROTEIN"/>
    <property type="match status" value="1"/>
</dbReference>
<dbReference type="EMBL" id="BAAAWD010000010">
    <property type="protein sequence ID" value="GAA3013572.1"/>
    <property type="molecule type" value="Genomic_DNA"/>
</dbReference>
<reference evidence="2 3" key="1">
    <citation type="journal article" date="2019" name="Int. J. Syst. Evol. Microbiol.">
        <title>The Global Catalogue of Microorganisms (GCM) 10K type strain sequencing project: providing services to taxonomists for standard genome sequencing and annotation.</title>
        <authorList>
            <consortium name="The Broad Institute Genomics Platform"/>
            <consortium name="The Broad Institute Genome Sequencing Center for Infectious Disease"/>
            <person name="Wu L."/>
            <person name="Ma J."/>
        </authorList>
    </citation>
    <scope>NUCLEOTIDE SEQUENCE [LARGE SCALE GENOMIC DNA]</scope>
    <source>
        <strain evidence="2 3">JCM 3106</strain>
    </source>
</reference>
<name>A0ABN3Y205_9ACTN</name>
<sequence length="185" mass="20508">MLPPATPEEVTGLPDAVALIHRFTNTDDRRTFVVHGRRLEANDRLATPADLERWLREHDLPDPGGAAGHTDLARARDLRAALRRALGERGEVLLDLPVRVRLTARGAEPVALGDPVTVALGRIVAAAVTATADGTWRRLGICPAPDCQWVFYDRSRPGRARWCSPHLCGNRMKTQAYRRRTPEET</sequence>
<gene>
    <name evidence="2" type="ORF">GCM10017559_41000</name>
</gene>
<evidence type="ECO:0000259" key="1">
    <source>
        <dbReference type="Pfam" id="PF11706"/>
    </source>
</evidence>